<evidence type="ECO:0000313" key="1">
    <source>
        <dbReference type="EMBL" id="KAH7856732.1"/>
    </source>
</evidence>
<organism evidence="1 2">
    <name type="scientific">Vaccinium darrowii</name>
    <dbReference type="NCBI Taxonomy" id="229202"/>
    <lineage>
        <taxon>Eukaryota</taxon>
        <taxon>Viridiplantae</taxon>
        <taxon>Streptophyta</taxon>
        <taxon>Embryophyta</taxon>
        <taxon>Tracheophyta</taxon>
        <taxon>Spermatophyta</taxon>
        <taxon>Magnoliopsida</taxon>
        <taxon>eudicotyledons</taxon>
        <taxon>Gunneridae</taxon>
        <taxon>Pentapetalae</taxon>
        <taxon>asterids</taxon>
        <taxon>Ericales</taxon>
        <taxon>Ericaceae</taxon>
        <taxon>Vaccinioideae</taxon>
        <taxon>Vaccinieae</taxon>
        <taxon>Vaccinium</taxon>
    </lineage>
</organism>
<proteinExistence type="predicted"/>
<sequence length="171" mass="19905">MTFGQWWISLSRGNTSDDRALAAFVCWFVWKNRNQWQFEGQQWEPTIVFEKAKAAWKEYSTVCELTKPKGRPCSISLPSVWQPPPLDWIKINVDGALDSQNGFGHRNKAEEVQVRDQGLEVALLHAFIANRRGTSRDIAPTAKQTKEMAKILKQQAFKTFRNRNRHFWLLQ</sequence>
<name>A0ACB7YU38_9ERIC</name>
<protein>
    <submittedName>
        <fullName evidence="1">Uncharacterized protein</fullName>
    </submittedName>
</protein>
<accession>A0ACB7YU38</accession>
<keyword evidence="2" id="KW-1185">Reference proteome</keyword>
<dbReference type="EMBL" id="CM037153">
    <property type="protein sequence ID" value="KAH7856732.1"/>
    <property type="molecule type" value="Genomic_DNA"/>
</dbReference>
<comment type="caution">
    <text evidence="1">The sequence shown here is derived from an EMBL/GenBank/DDBJ whole genome shotgun (WGS) entry which is preliminary data.</text>
</comment>
<gene>
    <name evidence="1" type="ORF">Vadar_004887</name>
</gene>
<evidence type="ECO:0000313" key="2">
    <source>
        <dbReference type="Proteomes" id="UP000828048"/>
    </source>
</evidence>
<dbReference type="Proteomes" id="UP000828048">
    <property type="component" value="Chromosome 3"/>
</dbReference>
<reference evidence="1 2" key="1">
    <citation type="journal article" date="2021" name="Hortic Res">
        <title>High-quality reference genome and annotation aids understanding of berry development for evergreen blueberry (Vaccinium darrowii).</title>
        <authorList>
            <person name="Yu J."/>
            <person name="Hulse-Kemp A.M."/>
            <person name="Babiker E."/>
            <person name="Staton M."/>
        </authorList>
    </citation>
    <scope>NUCLEOTIDE SEQUENCE [LARGE SCALE GENOMIC DNA]</scope>
    <source>
        <strain evidence="2">cv. NJ 8807/NJ 8810</strain>
        <tissue evidence="1">Young leaf</tissue>
    </source>
</reference>